<dbReference type="InterPro" id="IPR007848">
    <property type="entry name" value="Small_mtfrase_dom"/>
</dbReference>
<organism evidence="8 9">
    <name type="scientific">Malassezia obtusa</name>
    <dbReference type="NCBI Taxonomy" id="76774"/>
    <lineage>
        <taxon>Eukaryota</taxon>
        <taxon>Fungi</taxon>
        <taxon>Dikarya</taxon>
        <taxon>Basidiomycota</taxon>
        <taxon>Ustilaginomycotina</taxon>
        <taxon>Malasseziomycetes</taxon>
        <taxon>Malasseziales</taxon>
        <taxon>Malasseziaceae</taxon>
        <taxon>Malassezia</taxon>
    </lineage>
</organism>
<dbReference type="PANTHER" id="PTHR45875:SF1">
    <property type="entry name" value="METHYLTRANSFERASE N6AMT1"/>
    <property type="match status" value="1"/>
</dbReference>
<dbReference type="GO" id="GO:0032259">
    <property type="term" value="P:methylation"/>
    <property type="evidence" value="ECO:0007669"/>
    <property type="project" value="UniProtKB-KW"/>
</dbReference>
<keyword evidence="3 8" id="KW-0489">Methyltransferase</keyword>
<dbReference type="EC" id="2.1.1.297" evidence="8"/>
<name>A0AAF0DZW8_9BASI</name>
<accession>A0AAF0DZW8</accession>
<feature type="domain" description="Methyltransferase small" evidence="7">
    <location>
        <begin position="27"/>
        <end position="131"/>
    </location>
</feature>
<evidence type="ECO:0000256" key="3">
    <source>
        <dbReference type="ARBA" id="ARBA00022603"/>
    </source>
</evidence>
<keyword evidence="9" id="KW-1185">Reference proteome</keyword>
<dbReference type="InterPro" id="IPR029063">
    <property type="entry name" value="SAM-dependent_MTases_sf"/>
</dbReference>
<evidence type="ECO:0000313" key="8">
    <source>
        <dbReference type="EMBL" id="WFD02455.1"/>
    </source>
</evidence>
<evidence type="ECO:0000259" key="7">
    <source>
        <dbReference type="Pfam" id="PF05175"/>
    </source>
</evidence>
<comment type="similarity">
    <text evidence="2">Belongs to the eukaryotic/archaeal PrmC-related family.</text>
</comment>
<keyword evidence="6" id="KW-0539">Nucleus</keyword>
<keyword evidence="4 8" id="KW-0808">Transferase</keyword>
<dbReference type="Proteomes" id="UP001214603">
    <property type="component" value="Chromosome 2"/>
</dbReference>
<evidence type="ECO:0000256" key="4">
    <source>
        <dbReference type="ARBA" id="ARBA00022679"/>
    </source>
</evidence>
<evidence type="ECO:0000256" key="1">
    <source>
        <dbReference type="ARBA" id="ARBA00004123"/>
    </source>
</evidence>
<dbReference type="GO" id="GO:0102559">
    <property type="term" value="F:peptide chain release factor N(5)-glutamine methyltransferase activity"/>
    <property type="evidence" value="ECO:0007669"/>
    <property type="project" value="UniProtKB-EC"/>
</dbReference>
<dbReference type="AlphaFoldDB" id="A0AAF0DZW8"/>
<proteinExistence type="inferred from homology"/>
<dbReference type="InterPro" id="IPR002052">
    <property type="entry name" value="DNA_methylase_N6_adenine_CS"/>
</dbReference>
<reference evidence="8" key="1">
    <citation type="submission" date="2023-03" db="EMBL/GenBank/DDBJ databases">
        <title>Mating type loci evolution in Malassezia.</title>
        <authorList>
            <person name="Coelho M.A."/>
        </authorList>
    </citation>
    <scope>NUCLEOTIDE SEQUENCE</scope>
    <source>
        <strain evidence="8">CBS 7876</strain>
    </source>
</reference>
<gene>
    <name evidence="8" type="primary">MTQ2</name>
    <name evidence="8" type="ORF">MOBT1_001138</name>
</gene>
<keyword evidence="5" id="KW-0949">S-adenosyl-L-methionine</keyword>
<dbReference type="PANTHER" id="PTHR45875">
    <property type="entry name" value="METHYLTRANSFERASE N6AMT1"/>
    <property type="match status" value="1"/>
</dbReference>
<dbReference type="InterPro" id="IPR052190">
    <property type="entry name" value="Euk-Arch_PrmC-MTase"/>
</dbReference>
<dbReference type="GO" id="GO:0005634">
    <property type="term" value="C:nucleus"/>
    <property type="evidence" value="ECO:0007669"/>
    <property type="project" value="UniProtKB-SubCell"/>
</dbReference>
<dbReference type="EMBL" id="CP119935">
    <property type="protein sequence ID" value="WFD02455.1"/>
    <property type="molecule type" value="Genomic_DNA"/>
</dbReference>
<dbReference type="GO" id="GO:0035657">
    <property type="term" value="C:eRF1 methyltransferase complex"/>
    <property type="evidence" value="ECO:0007669"/>
    <property type="project" value="TreeGrafter"/>
</dbReference>
<sequence length="218" mass="22998">MLPTPDIAHVRRDYADSVYDPAEDTFALMDALEEDADSLSRAALCVEIGSGSGCVSTFAAQLIGRTAAYVCTDINALAARCTSDTAARNKVDLQPVLTSTLDGLRVEGLVDLLLFNPPYVVTSAEEEAAAQAHASLGGSWAGGIYGTALLQRMIDQGMIEVRALLIQRTLGPGGRFYLVAIKQNDPEGLVAQLAEHGLHAEVRAPSAYPDRPAAPGES</sequence>
<dbReference type="Pfam" id="PF05175">
    <property type="entry name" value="MTS"/>
    <property type="match status" value="1"/>
</dbReference>
<protein>
    <submittedName>
        <fullName evidence="8">Peptide chain release factor N(5)-glutamine methyltransferase</fullName>
        <ecNumber evidence="8">2.1.1.297</ecNumber>
    </submittedName>
</protein>
<evidence type="ECO:0000256" key="6">
    <source>
        <dbReference type="ARBA" id="ARBA00023242"/>
    </source>
</evidence>
<evidence type="ECO:0000256" key="2">
    <source>
        <dbReference type="ARBA" id="ARBA00006149"/>
    </source>
</evidence>
<comment type="subcellular location">
    <subcellularLocation>
        <location evidence="1">Nucleus</location>
    </subcellularLocation>
</comment>
<dbReference type="PROSITE" id="PS00092">
    <property type="entry name" value="N6_MTASE"/>
    <property type="match status" value="1"/>
</dbReference>
<dbReference type="GO" id="GO:0003676">
    <property type="term" value="F:nucleic acid binding"/>
    <property type="evidence" value="ECO:0007669"/>
    <property type="project" value="InterPro"/>
</dbReference>
<dbReference type="SUPFAM" id="SSF53335">
    <property type="entry name" value="S-adenosyl-L-methionine-dependent methyltransferases"/>
    <property type="match status" value="1"/>
</dbReference>
<evidence type="ECO:0000256" key="5">
    <source>
        <dbReference type="ARBA" id="ARBA00022691"/>
    </source>
</evidence>
<dbReference type="Gene3D" id="3.40.50.150">
    <property type="entry name" value="Vaccinia Virus protein VP39"/>
    <property type="match status" value="1"/>
</dbReference>
<evidence type="ECO:0000313" key="9">
    <source>
        <dbReference type="Proteomes" id="UP001214603"/>
    </source>
</evidence>
<dbReference type="FunFam" id="3.40.50.150:FF:000077">
    <property type="entry name" value="HemK methyltransferase family member 2"/>
    <property type="match status" value="1"/>
</dbReference>